<dbReference type="PANTHER" id="PTHR43825">
    <property type="entry name" value="PYRUVATE DEHYDROGENASE E1 COMPONENT"/>
    <property type="match status" value="1"/>
</dbReference>
<dbReference type="RefSeq" id="WP_007869444.1">
    <property type="nucleotide sequence ID" value="NZ_JH376430.1"/>
</dbReference>
<evidence type="ECO:0000259" key="1">
    <source>
        <dbReference type="SMART" id="SM00861"/>
    </source>
</evidence>
<dbReference type="InterPro" id="IPR005475">
    <property type="entry name" value="Transketolase-like_Pyr-bd"/>
</dbReference>
<dbReference type="HOGENOM" id="CLU_009227_1_1_9"/>
<dbReference type="EMBL" id="ADLJ01000049">
    <property type="protein sequence ID" value="EHE95796.1"/>
    <property type="molecule type" value="Genomic_DNA"/>
</dbReference>
<dbReference type="Gene3D" id="3.40.50.920">
    <property type="match status" value="1"/>
</dbReference>
<protein>
    <recommendedName>
        <fullName evidence="1">Transketolase-like pyrimidine-binding domain-containing protein</fullName>
    </recommendedName>
</protein>
<dbReference type="InterPro" id="IPR029061">
    <property type="entry name" value="THDP-binding"/>
</dbReference>
<reference evidence="2 3" key="1">
    <citation type="submission" date="2011-08" db="EMBL/GenBank/DDBJ databases">
        <title>The Genome Sequence of Clostridium citroniae WAL-17108.</title>
        <authorList>
            <consortium name="The Broad Institute Genome Sequencing Platform"/>
            <person name="Earl A."/>
            <person name="Ward D."/>
            <person name="Feldgarden M."/>
            <person name="Gevers D."/>
            <person name="Finegold S.M."/>
            <person name="Summanen P.H."/>
            <person name="Molitoris D.R."/>
            <person name="Vaisanen M.L."/>
            <person name="Daigneault M."/>
            <person name="Allen-Vercoe E."/>
            <person name="Young S.K."/>
            <person name="Zeng Q."/>
            <person name="Gargeya S."/>
            <person name="Fitzgerald M."/>
            <person name="Haas B."/>
            <person name="Abouelleil A."/>
            <person name="Alvarado L."/>
            <person name="Arachchi H.M."/>
            <person name="Berlin A."/>
            <person name="Brown A."/>
            <person name="Chapman S.B."/>
            <person name="Chen Z."/>
            <person name="Dunbar C."/>
            <person name="Freedman E."/>
            <person name="Gearin G."/>
            <person name="Gellesch M."/>
            <person name="Goldberg J."/>
            <person name="Griggs A."/>
            <person name="Gujja S."/>
            <person name="Heiman D."/>
            <person name="Howarth C."/>
            <person name="Larson L."/>
            <person name="Lui A."/>
            <person name="MacDonald P.J.P."/>
            <person name="Montmayeur A."/>
            <person name="Murphy C."/>
            <person name="Neiman D."/>
            <person name="Pearson M."/>
            <person name="Priest M."/>
            <person name="Roberts A."/>
            <person name="Saif S."/>
            <person name="Shea T."/>
            <person name="Shenoy N."/>
            <person name="Sisk P."/>
            <person name="Stolte C."/>
            <person name="Sykes S."/>
            <person name="Wortman J."/>
            <person name="Nusbaum C."/>
            <person name="Birren B."/>
        </authorList>
    </citation>
    <scope>NUCLEOTIDE SEQUENCE [LARGE SCALE GENOMIC DNA]</scope>
    <source>
        <strain evidence="2 3">WAL-17108</strain>
    </source>
</reference>
<feature type="domain" description="Transketolase-like pyrimidine-binding" evidence="1">
    <location>
        <begin position="1"/>
        <end position="162"/>
    </location>
</feature>
<dbReference type="SMART" id="SM00861">
    <property type="entry name" value="Transket_pyr"/>
    <property type="match status" value="1"/>
</dbReference>
<dbReference type="SUPFAM" id="SSF52922">
    <property type="entry name" value="TK C-terminal domain-like"/>
    <property type="match status" value="1"/>
</dbReference>
<dbReference type="PATRIC" id="fig|742733.3.peg.5426"/>
<dbReference type="eggNOG" id="COG3958">
    <property type="taxonomic scope" value="Bacteria"/>
</dbReference>
<comment type="caution">
    <text evidence="2">The sequence shown here is derived from an EMBL/GenBank/DDBJ whole genome shotgun (WGS) entry which is preliminary data.</text>
</comment>
<dbReference type="SUPFAM" id="SSF52518">
    <property type="entry name" value="Thiamin diphosphate-binding fold (THDP-binding)"/>
    <property type="match status" value="1"/>
</dbReference>
<dbReference type="PANTHER" id="PTHR43825:SF1">
    <property type="entry name" value="TRANSKETOLASE-LIKE PYRIMIDINE-BINDING DOMAIN-CONTAINING PROTEIN"/>
    <property type="match status" value="1"/>
</dbReference>
<dbReference type="Pfam" id="PF02779">
    <property type="entry name" value="Transket_pyr"/>
    <property type="match status" value="1"/>
</dbReference>
<gene>
    <name evidence="2" type="ORF">HMPREF9469_05291</name>
</gene>
<evidence type="ECO:0000313" key="3">
    <source>
        <dbReference type="Proteomes" id="UP000003763"/>
    </source>
</evidence>
<evidence type="ECO:0000313" key="2">
    <source>
        <dbReference type="EMBL" id="EHE95796.1"/>
    </source>
</evidence>
<dbReference type="AlphaFoldDB" id="G5HRS9"/>
<accession>G5HRS9</accession>
<sequence length="296" mass="33351">MRRAMFNEVERIVRSDETAVLMLADIGAIAFSDLIYDIPERAMNIGIFEAGMVSVAAGMAIKGLSPIIYGITPFIAERALEQIKLNFAYQNLDGIFITTGAAYDFSTLGYSHYSPADATYIKQLVDVQFIAPGTPKQMESLLQQTYRNGKPTFFRMSDHCNKYECAVEADKATIIRTGKKATVIAVSTMLDLVMNAFADEDVTILYYTTLAPFDKDTLRNNCPSKKVLVCEPEYENTLTHDIISALHPEQVQMDWVGVPLRIIRTYGTKKEKDELFGFNEDTLKKKLHRMIDRPVE</sequence>
<proteinExistence type="predicted"/>
<dbReference type="Proteomes" id="UP000003763">
    <property type="component" value="Unassembled WGS sequence"/>
</dbReference>
<dbReference type="Gene3D" id="3.40.50.970">
    <property type="match status" value="1"/>
</dbReference>
<organism evidence="2 3">
    <name type="scientific">[Clostridium] citroniae WAL-17108</name>
    <dbReference type="NCBI Taxonomy" id="742733"/>
    <lineage>
        <taxon>Bacteria</taxon>
        <taxon>Bacillati</taxon>
        <taxon>Bacillota</taxon>
        <taxon>Clostridia</taxon>
        <taxon>Lachnospirales</taxon>
        <taxon>Lachnospiraceae</taxon>
        <taxon>Enterocloster</taxon>
    </lineage>
</organism>
<name>G5HRS9_9FIRM</name>
<dbReference type="InterPro" id="IPR051157">
    <property type="entry name" value="PDH/Transketolase"/>
</dbReference>
<dbReference type="InterPro" id="IPR009014">
    <property type="entry name" value="Transketo_C/PFOR_II"/>
</dbReference>